<evidence type="ECO:0008006" key="10">
    <source>
        <dbReference type="Google" id="ProtNLM"/>
    </source>
</evidence>
<dbReference type="EMBL" id="CAXAMN010022084">
    <property type="protein sequence ID" value="CAK9066273.1"/>
    <property type="molecule type" value="Genomic_DNA"/>
</dbReference>
<organism evidence="8 9">
    <name type="scientific">Durusdinium trenchii</name>
    <dbReference type="NCBI Taxonomy" id="1381693"/>
    <lineage>
        <taxon>Eukaryota</taxon>
        <taxon>Sar</taxon>
        <taxon>Alveolata</taxon>
        <taxon>Dinophyceae</taxon>
        <taxon>Suessiales</taxon>
        <taxon>Symbiodiniaceae</taxon>
        <taxon>Durusdinium</taxon>
    </lineage>
</organism>
<feature type="transmembrane region" description="Helical" evidence="6">
    <location>
        <begin position="795"/>
        <end position="813"/>
    </location>
</feature>
<keyword evidence="2 6" id="KW-0812">Transmembrane</keyword>
<dbReference type="PANTHER" id="PTHR12011">
    <property type="entry name" value="ADHESION G-PROTEIN COUPLED RECEPTOR"/>
    <property type="match status" value="1"/>
</dbReference>
<protein>
    <recommendedName>
        <fullName evidence="10">GPS domain-containing protein</fullName>
    </recommendedName>
</protein>
<evidence type="ECO:0000313" key="8">
    <source>
        <dbReference type="EMBL" id="CAK9066273.1"/>
    </source>
</evidence>
<sequence length="1080" mass="116830">MPTRLALHVLLAAFHVVRGSVWAREDRGLSASTDVGDDSEDWFEEMLGRRVAVPRSFKASPMTLGASQAMRAMHQMRRLQLETTTSSSTSSTTTTSSSTSSSSSSSTTTTTSSSSSSTSSTSTTTTTSSSTSSSSSSSTTTTTSSSSSSSSSSSTTTTTSSSTSSSSSSSTTTTTSSSSSSTSSTSTTTTTSSSTSSSTSTTTTSTSSSTSSSTSTRTTTSSSTSSTSSTSTTSVTSTTTSTSGTSTTTTTSSFLPEDVVELLDLLNRQRKNEAAGAVRDVASSEEEQVKAQVSALLEAANQSEGAIPQVTNETDTGTVTVMAFTSEAVEAARRTGAAVPVSTGGADAAEVPSQVLAQAMEMAAAKVGSDKAVVLSLTAINDATAEKLQVPIEQKTTSVQSQRLSINLWDEDGKPIEIDKPLREPIKLRFEVNNSDPSLRCAFWDEIEAKWSEEGLKTVSMDGKQLECETVHLSIFAAVVFSIENVAACSTAMYLLSDEGFRNLFDVTGWGSSVQAVFFGIFLSICVLALTYFCYLDIVSAREMGLLSGETESEAAKDTKKPEHVVHHVDEAAQRGCGRCSQLLEGFSVLAICSTLKQVCLRTSKRISRLPCDVANKCVSALHSYKTGVESESVKVLLEKKMGEMRAEHQMPTTKNQRRRAEHGQTALQRNTQGILDTWEVKRGMQEQGRKAVECVLDAPFYWRVVLFLPVFQPLIGILLFSLRVSHSKRASLLILKFLTAGAASALFYGGVEQEGCTPPRDALDDLIRTIVVSFVCLCLGDLMILLLTLIGRRSVATSLCVVYILLFLSNMHPADVQKWFESSAWSLAQGLILKPLAMSLVMNTLLSIALSFSRVRLAIKTTWLLKGIEVHMTPEEEDQLKRAFEEAQQNQDGPTSVFSMLDVIREDSTAKGDMTYTDALQMTRKIVIREDAESRVDEEVKEPPRVKRKMLRRVRRRRHPNLVAGLAWIPFVLWLRTSRVLASVVEAGQVPLSNIEQGQSPEVSAAPIVKRKVLRDRRVKRRRHPNLAGQAPLSNIEQGQSPEGTEQLGMCAIVLDVEEEQEVREKPENSRRSWMEGLG</sequence>
<evidence type="ECO:0000256" key="3">
    <source>
        <dbReference type="ARBA" id="ARBA00022989"/>
    </source>
</evidence>
<feature type="region of interest" description="Disordered" evidence="5">
    <location>
        <begin position="646"/>
        <end position="666"/>
    </location>
</feature>
<dbReference type="InterPro" id="IPR000203">
    <property type="entry name" value="GPS"/>
</dbReference>
<comment type="subcellular location">
    <subcellularLocation>
        <location evidence="1">Membrane</location>
    </subcellularLocation>
</comment>
<feature type="compositionally biased region" description="Low complexity" evidence="5">
    <location>
        <begin position="83"/>
        <end position="252"/>
    </location>
</feature>
<evidence type="ECO:0000256" key="6">
    <source>
        <dbReference type="SAM" id="Phobius"/>
    </source>
</evidence>
<comment type="caution">
    <text evidence="8">The sequence shown here is derived from an EMBL/GenBank/DDBJ whole genome shotgun (WGS) entry which is preliminary data.</text>
</comment>
<evidence type="ECO:0000256" key="7">
    <source>
        <dbReference type="SAM" id="SignalP"/>
    </source>
</evidence>
<feature type="transmembrane region" description="Helical" evidence="6">
    <location>
        <begin position="701"/>
        <end position="721"/>
    </location>
</feature>
<accession>A0ABP0NSD4</accession>
<feature type="transmembrane region" description="Helical" evidence="6">
    <location>
        <begin position="959"/>
        <end position="976"/>
    </location>
</feature>
<dbReference type="Proteomes" id="UP001642484">
    <property type="component" value="Unassembled WGS sequence"/>
</dbReference>
<reference evidence="8 9" key="1">
    <citation type="submission" date="2024-02" db="EMBL/GenBank/DDBJ databases">
        <authorList>
            <person name="Chen Y."/>
            <person name="Shah S."/>
            <person name="Dougan E. K."/>
            <person name="Thang M."/>
            <person name="Chan C."/>
        </authorList>
    </citation>
    <scope>NUCLEOTIDE SEQUENCE [LARGE SCALE GENOMIC DNA]</scope>
</reference>
<feature type="compositionally biased region" description="Polar residues" evidence="5">
    <location>
        <begin position="1033"/>
        <end position="1043"/>
    </location>
</feature>
<feature type="compositionally biased region" description="Basic and acidic residues" evidence="5">
    <location>
        <begin position="1064"/>
        <end position="1080"/>
    </location>
</feature>
<keyword evidence="9" id="KW-1185">Reference proteome</keyword>
<feature type="transmembrane region" description="Helical" evidence="6">
    <location>
        <begin position="516"/>
        <end position="538"/>
    </location>
</feature>
<feature type="signal peptide" evidence="7">
    <location>
        <begin position="1"/>
        <end position="19"/>
    </location>
</feature>
<keyword evidence="7" id="KW-0732">Signal</keyword>
<feature type="chain" id="PRO_5045196479" description="GPS domain-containing protein" evidence="7">
    <location>
        <begin position="20"/>
        <end position="1080"/>
    </location>
</feature>
<evidence type="ECO:0000313" key="9">
    <source>
        <dbReference type="Proteomes" id="UP001642484"/>
    </source>
</evidence>
<evidence type="ECO:0000256" key="1">
    <source>
        <dbReference type="ARBA" id="ARBA00004370"/>
    </source>
</evidence>
<gene>
    <name evidence="8" type="ORF">CCMP2556_LOCUS32539</name>
</gene>
<dbReference type="SMART" id="SM00303">
    <property type="entry name" value="GPS"/>
    <property type="match status" value="1"/>
</dbReference>
<dbReference type="PANTHER" id="PTHR12011:SF465">
    <property type="entry name" value="GPS DOMAIN-CONTAINING PROTEIN"/>
    <property type="match status" value="1"/>
</dbReference>
<name>A0ABP0NSD4_9DINO</name>
<keyword evidence="3 6" id="KW-1133">Transmembrane helix</keyword>
<feature type="transmembrane region" description="Helical" evidence="6">
    <location>
        <begin position="733"/>
        <end position="752"/>
    </location>
</feature>
<feature type="transmembrane region" description="Helical" evidence="6">
    <location>
        <begin position="833"/>
        <end position="853"/>
    </location>
</feature>
<feature type="region of interest" description="Disordered" evidence="5">
    <location>
        <begin position="1061"/>
        <end position="1080"/>
    </location>
</feature>
<evidence type="ECO:0000256" key="4">
    <source>
        <dbReference type="ARBA" id="ARBA00023136"/>
    </source>
</evidence>
<feature type="region of interest" description="Disordered" evidence="5">
    <location>
        <begin position="1020"/>
        <end position="1043"/>
    </location>
</feature>
<dbReference type="InterPro" id="IPR046338">
    <property type="entry name" value="GAIN_dom_sf"/>
</dbReference>
<feature type="transmembrane region" description="Helical" evidence="6">
    <location>
        <begin position="767"/>
        <end position="788"/>
    </location>
</feature>
<evidence type="ECO:0000256" key="2">
    <source>
        <dbReference type="ARBA" id="ARBA00022692"/>
    </source>
</evidence>
<dbReference type="Gene3D" id="2.60.220.50">
    <property type="match status" value="1"/>
</dbReference>
<proteinExistence type="predicted"/>
<keyword evidence="4 6" id="KW-0472">Membrane</keyword>
<evidence type="ECO:0000256" key="5">
    <source>
        <dbReference type="SAM" id="MobiDB-lite"/>
    </source>
</evidence>
<feature type="region of interest" description="Disordered" evidence="5">
    <location>
        <begin position="79"/>
        <end position="252"/>
    </location>
</feature>
<feature type="transmembrane region" description="Helical" evidence="6">
    <location>
        <begin position="473"/>
        <end position="496"/>
    </location>
</feature>